<dbReference type="SUPFAM" id="SSF54427">
    <property type="entry name" value="NTF2-like"/>
    <property type="match status" value="2"/>
</dbReference>
<dbReference type="GO" id="GO:0030638">
    <property type="term" value="P:polyketide metabolic process"/>
    <property type="evidence" value="ECO:0007669"/>
    <property type="project" value="InterPro"/>
</dbReference>
<evidence type="ECO:0000313" key="2">
    <source>
        <dbReference type="EMBL" id="MBE3638032.1"/>
    </source>
</evidence>
<feature type="region of interest" description="Disordered" evidence="1">
    <location>
        <begin position="179"/>
        <end position="201"/>
    </location>
</feature>
<dbReference type="InterPro" id="IPR009959">
    <property type="entry name" value="Cyclase_SnoaL-like"/>
</dbReference>
<comment type="caution">
    <text evidence="2">The sequence shown here is derived from an EMBL/GenBank/DDBJ whole genome shotgun (WGS) entry which is preliminary data.</text>
</comment>
<dbReference type="PANTHER" id="PTHR38436:SF1">
    <property type="entry name" value="ESTER CYCLASE"/>
    <property type="match status" value="1"/>
</dbReference>
<evidence type="ECO:0000313" key="3">
    <source>
        <dbReference type="Proteomes" id="UP000609121"/>
    </source>
</evidence>
<evidence type="ECO:0000256" key="1">
    <source>
        <dbReference type="SAM" id="MobiDB-lite"/>
    </source>
</evidence>
<dbReference type="InterPro" id="IPR032710">
    <property type="entry name" value="NTF2-like_dom_sf"/>
</dbReference>
<dbReference type="EMBL" id="JACVXA010000015">
    <property type="protein sequence ID" value="MBE3638032.1"/>
    <property type="molecule type" value="Genomic_DNA"/>
</dbReference>
<proteinExistence type="predicted"/>
<name>A0A8J6YUT5_9RHOB</name>
<dbReference type="AlphaFoldDB" id="A0A8J6YUT5"/>
<organism evidence="2 3">
    <name type="scientific">Mangrovicoccus algicola</name>
    <dbReference type="NCBI Taxonomy" id="2771008"/>
    <lineage>
        <taxon>Bacteria</taxon>
        <taxon>Pseudomonadati</taxon>
        <taxon>Pseudomonadota</taxon>
        <taxon>Alphaproteobacteria</taxon>
        <taxon>Rhodobacterales</taxon>
        <taxon>Paracoccaceae</taxon>
        <taxon>Mangrovicoccus</taxon>
    </lineage>
</organism>
<protein>
    <submittedName>
        <fullName evidence="2">Ester cyclase</fullName>
    </submittedName>
</protein>
<dbReference type="Proteomes" id="UP000609121">
    <property type="component" value="Unassembled WGS sequence"/>
</dbReference>
<dbReference type="Gene3D" id="3.10.450.50">
    <property type="match status" value="2"/>
</dbReference>
<dbReference type="PANTHER" id="PTHR38436">
    <property type="entry name" value="POLYKETIDE CYCLASE SNOAL-LIKE DOMAIN"/>
    <property type="match status" value="1"/>
</dbReference>
<reference evidence="2" key="1">
    <citation type="submission" date="2020-09" db="EMBL/GenBank/DDBJ databases">
        <title>A novel bacterium of genus Mangrovicoccus, isolated from South China Sea.</title>
        <authorList>
            <person name="Huang H."/>
            <person name="Mo K."/>
            <person name="Hu Y."/>
        </authorList>
    </citation>
    <scope>NUCLEOTIDE SEQUENCE</scope>
    <source>
        <strain evidence="2">HB182678</strain>
    </source>
</reference>
<sequence>MQMLTGKPRLVFRAGGASVPAEDRPEEVADLVRSATEEIWERRGRSGAVRDFYQEGAVRRSPGGMTSGRAPAEREVLATAAEFPDREILTEDVLCRALPGRGVLASQRMVSRATHAGPGLFGAASGRILCWRSMADRRILGGRIAEEWVITDTGAILRQLGRMPRDWIAEILSQGPLEPVLLPADDPPDPAQAPDPKDSTGARLADLADRIAGADFGAIGQCYDPGCMLSYPGGAQGHGTRDAERFWLPLRAAFPDAELVVHHVAGEEASGMPPRATLRWSLSGHHAGWGVFGPPSRAMVHVAGMTQVEFGPLGIRREWTLFDETAIWAQILAHAD</sequence>
<accession>A0A8J6YUT5</accession>
<gene>
    <name evidence="2" type="ORF">ICN82_07430</name>
</gene>
<dbReference type="Pfam" id="PF07366">
    <property type="entry name" value="SnoaL"/>
    <property type="match status" value="2"/>
</dbReference>
<keyword evidence="3" id="KW-1185">Reference proteome</keyword>
<dbReference type="RefSeq" id="WP_193181320.1">
    <property type="nucleotide sequence ID" value="NZ_JACVXA010000015.1"/>
</dbReference>